<dbReference type="OrthoDB" id="823504at2759"/>
<dbReference type="PANTHER" id="PTHR38886">
    <property type="entry name" value="SESA DOMAIN-CONTAINING PROTEIN"/>
    <property type="match status" value="1"/>
</dbReference>
<feature type="domain" description="Clr5" evidence="1">
    <location>
        <begin position="4"/>
        <end position="54"/>
    </location>
</feature>
<evidence type="ECO:0000259" key="2">
    <source>
        <dbReference type="Pfam" id="PF22893"/>
    </source>
</evidence>
<dbReference type="AlphaFoldDB" id="A0A2J6RV34"/>
<dbReference type="InterPro" id="IPR025676">
    <property type="entry name" value="Clr5_dom"/>
</dbReference>
<proteinExistence type="predicted"/>
<evidence type="ECO:0000313" key="4">
    <source>
        <dbReference type="Proteomes" id="UP000235786"/>
    </source>
</evidence>
<keyword evidence="4" id="KW-1185">Reference proteome</keyword>
<evidence type="ECO:0000313" key="3">
    <source>
        <dbReference type="EMBL" id="PMD42379.1"/>
    </source>
</evidence>
<dbReference type="PANTHER" id="PTHR38886:SF1">
    <property type="entry name" value="NACHT-NTPASE AND P-LOOP NTPASES N-TERMINAL DOMAIN-CONTAINING PROTEIN"/>
    <property type="match status" value="1"/>
</dbReference>
<dbReference type="Pfam" id="PF14420">
    <property type="entry name" value="Clr5"/>
    <property type="match status" value="1"/>
</dbReference>
<reference evidence="3 4" key="1">
    <citation type="submission" date="2016-04" db="EMBL/GenBank/DDBJ databases">
        <title>A degradative enzymes factory behind the ericoid mycorrhizal symbiosis.</title>
        <authorList>
            <consortium name="DOE Joint Genome Institute"/>
            <person name="Martino E."/>
            <person name="Morin E."/>
            <person name="Grelet G."/>
            <person name="Kuo A."/>
            <person name="Kohler A."/>
            <person name="Daghino S."/>
            <person name="Barry K."/>
            <person name="Choi C."/>
            <person name="Cichocki N."/>
            <person name="Clum A."/>
            <person name="Copeland A."/>
            <person name="Hainaut M."/>
            <person name="Haridas S."/>
            <person name="Labutti K."/>
            <person name="Lindquist E."/>
            <person name="Lipzen A."/>
            <person name="Khouja H.-R."/>
            <person name="Murat C."/>
            <person name="Ohm R."/>
            <person name="Olson A."/>
            <person name="Spatafora J."/>
            <person name="Veneault-Fourrey C."/>
            <person name="Henrissat B."/>
            <person name="Grigoriev I."/>
            <person name="Martin F."/>
            <person name="Perotto S."/>
        </authorList>
    </citation>
    <scope>NUCLEOTIDE SEQUENCE [LARGE SCALE GENOMIC DNA]</scope>
    <source>
        <strain evidence="3 4">F</strain>
    </source>
</reference>
<dbReference type="EMBL" id="KZ613943">
    <property type="protein sequence ID" value="PMD42379.1"/>
    <property type="molecule type" value="Genomic_DNA"/>
</dbReference>
<dbReference type="InterPro" id="IPR054464">
    <property type="entry name" value="ULD_fung"/>
</dbReference>
<dbReference type="Pfam" id="PF22893">
    <property type="entry name" value="ULD_2"/>
    <property type="match status" value="1"/>
</dbReference>
<feature type="domain" description="Ubiquitin-like" evidence="2">
    <location>
        <begin position="181"/>
        <end position="264"/>
    </location>
</feature>
<dbReference type="STRING" id="1149755.A0A2J6RV34"/>
<organism evidence="3 4">
    <name type="scientific">Hyaloscypha variabilis (strain UAMH 11265 / GT02V1 / F)</name>
    <name type="common">Meliniomyces variabilis</name>
    <dbReference type="NCBI Taxonomy" id="1149755"/>
    <lineage>
        <taxon>Eukaryota</taxon>
        <taxon>Fungi</taxon>
        <taxon>Dikarya</taxon>
        <taxon>Ascomycota</taxon>
        <taxon>Pezizomycotina</taxon>
        <taxon>Leotiomycetes</taxon>
        <taxon>Helotiales</taxon>
        <taxon>Hyaloscyphaceae</taxon>
        <taxon>Hyaloscypha</taxon>
        <taxon>Hyaloscypha variabilis</taxon>
    </lineage>
</organism>
<evidence type="ECO:0000259" key="1">
    <source>
        <dbReference type="Pfam" id="PF14420"/>
    </source>
</evidence>
<accession>A0A2J6RV34</accession>
<sequence length="290" mass="33499">MTFSWGDVKDEIERLYMKEGKSLDEVRDILKERRNFNPSVRAYKDKFEEWGYKKYNRRRREPLTQTRDLIRDLDLVKTTEIASALLANSDSEAVTANLGQVEQELELLASDAREQQMVLSKASRKRRREDAETDIDEVKHSIQRVAKLEASFTQMRKTLERVMTSVHVQTARPTGFASCWKQAPMTLEDAHGELLPLPLELVVSWEMLDSILLAHFRTLDGEKKVQKREFQIEDSMTGDALSRKNPWSQICKPGRKIDMSMIFKDVGKTSVVCPGCNTISKEKMGIQVEW</sequence>
<dbReference type="Proteomes" id="UP000235786">
    <property type="component" value="Unassembled WGS sequence"/>
</dbReference>
<protein>
    <submittedName>
        <fullName evidence="3">Uncharacterized protein</fullName>
    </submittedName>
</protein>
<gene>
    <name evidence="3" type="ORF">L207DRAFT_310323</name>
</gene>
<name>A0A2J6RV34_HYAVF</name>